<dbReference type="PANTHER" id="PTHR23317">
    <property type="entry name" value="DEDICATOR OF CYTOKINESIS DOCK"/>
    <property type="match status" value="1"/>
</dbReference>
<sequence length="142" mass="16724">MPFAWAVRSVFKDNHGGLDRDSRFSPLFRQESNKISTDDLINPLDETLIDCLTSSYVPLKPFEELSKHQPTVEVEEFVQDTTKFTQPHRVYKNHIYIYPKHLKYDSQKSFAKVWINYGLDHVLVCLLCCSYYLLLLCMWKDA</sequence>
<reference evidence="2" key="2">
    <citation type="submission" date="2025-09" db="UniProtKB">
        <authorList>
            <consortium name="Ensembl"/>
        </authorList>
    </citation>
    <scope>IDENTIFICATION</scope>
</reference>
<proteinExistence type="predicted"/>
<keyword evidence="3" id="KW-1185">Reference proteome</keyword>
<dbReference type="AlphaFoldDB" id="A0A3B4A597"/>
<feature type="transmembrane region" description="Helical" evidence="1">
    <location>
        <begin position="113"/>
        <end position="134"/>
    </location>
</feature>
<organism evidence="2 3">
    <name type="scientific">Periophthalmus magnuspinnatus</name>
    <dbReference type="NCBI Taxonomy" id="409849"/>
    <lineage>
        <taxon>Eukaryota</taxon>
        <taxon>Metazoa</taxon>
        <taxon>Chordata</taxon>
        <taxon>Craniata</taxon>
        <taxon>Vertebrata</taxon>
        <taxon>Euteleostomi</taxon>
        <taxon>Actinopterygii</taxon>
        <taxon>Neopterygii</taxon>
        <taxon>Teleostei</taxon>
        <taxon>Neoteleostei</taxon>
        <taxon>Acanthomorphata</taxon>
        <taxon>Gobiaria</taxon>
        <taxon>Gobiiformes</taxon>
        <taxon>Gobioidei</taxon>
        <taxon>Gobiidae</taxon>
        <taxon>Oxudercinae</taxon>
        <taxon>Periophthalmus</taxon>
    </lineage>
</organism>
<dbReference type="STRING" id="409849.ENSPMGP00000011651"/>
<dbReference type="Proteomes" id="UP000261520">
    <property type="component" value="Unplaced"/>
</dbReference>
<dbReference type="GO" id="GO:0060997">
    <property type="term" value="P:dendritic spine morphogenesis"/>
    <property type="evidence" value="ECO:0007669"/>
    <property type="project" value="TreeGrafter"/>
</dbReference>
<dbReference type="GO" id="GO:0007264">
    <property type="term" value="P:small GTPase-mediated signal transduction"/>
    <property type="evidence" value="ECO:0007669"/>
    <property type="project" value="InterPro"/>
</dbReference>
<keyword evidence="1" id="KW-0472">Membrane</keyword>
<dbReference type="Ensembl" id="ENSPMGT00000012434.1">
    <property type="protein sequence ID" value="ENSPMGP00000011651.1"/>
    <property type="gene ID" value="ENSPMGG00000009654.1"/>
</dbReference>
<name>A0A3B4A597_9GOBI</name>
<reference evidence="2" key="1">
    <citation type="submission" date="2025-08" db="UniProtKB">
        <authorList>
            <consortium name="Ensembl"/>
        </authorList>
    </citation>
    <scope>IDENTIFICATION</scope>
</reference>
<keyword evidence="1" id="KW-1133">Transmembrane helix</keyword>
<protein>
    <submittedName>
        <fullName evidence="2">Uncharacterized protein</fullName>
    </submittedName>
</protein>
<accession>A0A3B4A597</accession>
<keyword evidence="1" id="KW-0812">Transmembrane</keyword>
<evidence type="ECO:0000313" key="2">
    <source>
        <dbReference type="Ensembl" id="ENSPMGP00000011651.1"/>
    </source>
</evidence>
<dbReference type="PANTHER" id="PTHR23317:SF71">
    <property type="entry name" value="DEDICATOR OF CYTOKINESIS PROTEIN 10"/>
    <property type="match status" value="1"/>
</dbReference>
<evidence type="ECO:0000313" key="3">
    <source>
        <dbReference type="Proteomes" id="UP000261520"/>
    </source>
</evidence>
<dbReference type="InterPro" id="IPR026791">
    <property type="entry name" value="DOCK"/>
</dbReference>
<evidence type="ECO:0000256" key="1">
    <source>
        <dbReference type="SAM" id="Phobius"/>
    </source>
</evidence>
<dbReference type="GO" id="GO:0005085">
    <property type="term" value="F:guanyl-nucleotide exchange factor activity"/>
    <property type="evidence" value="ECO:0007669"/>
    <property type="project" value="InterPro"/>
</dbReference>
<dbReference type="GO" id="GO:0030334">
    <property type="term" value="P:regulation of cell migration"/>
    <property type="evidence" value="ECO:0007669"/>
    <property type="project" value="TreeGrafter"/>
</dbReference>